<protein>
    <submittedName>
        <fullName evidence="9">Zinc finger RNA-binding protein</fullName>
    </submittedName>
</protein>
<keyword evidence="5" id="KW-0862">Zinc</keyword>
<dbReference type="Proteomes" id="UP001140949">
    <property type="component" value="Unassembled WGS sequence"/>
</dbReference>
<evidence type="ECO:0000313" key="9">
    <source>
        <dbReference type="EMBL" id="KAJ6834929.1"/>
    </source>
</evidence>
<dbReference type="AlphaFoldDB" id="A0AAX6H1N7"/>
<evidence type="ECO:0000313" key="10">
    <source>
        <dbReference type="Proteomes" id="UP001140949"/>
    </source>
</evidence>
<dbReference type="InterPro" id="IPR036236">
    <property type="entry name" value="Znf_C2H2_sf"/>
</dbReference>
<dbReference type="GO" id="GO:0003676">
    <property type="term" value="F:nucleic acid binding"/>
    <property type="evidence" value="ECO:0007669"/>
    <property type="project" value="InterPro"/>
</dbReference>
<keyword evidence="10" id="KW-1185">Reference proteome</keyword>
<dbReference type="EMBL" id="JANAVB010013600">
    <property type="protein sequence ID" value="KAJ6834929.1"/>
    <property type="molecule type" value="Genomic_DNA"/>
</dbReference>
<dbReference type="SMART" id="SM00451">
    <property type="entry name" value="ZnF_U1"/>
    <property type="match status" value="2"/>
</dbReference>
<feature type="compositionally biased region" description="Pro residues" evidence="7">
    <location>
        <begin position="45"/>
        <end position="57"/>
    </location>
</feature>
<dbReference type="GO" id="GO:0008270">
    <property type="term" value="F:zinc ion binding"/>
    <property type="evidence" value="ECO:0007669"/>
    <property type="project" value="UniProtKB-KW"/>
</dbReference>
<evidence type="ECO:0000256" key="5">
    <source>
        <dbReference type="ARBA" id="ARBA00022833"/>
    </source>
</evidence>
<feature type="domain" description="U1-type" evidence="8">
    <location>
        <begin position="220"/>
        <end position="254"/>
    </location>
</feature>
<dbReference type="PANTHER" id="PTHR46144">
    <property type="entry name" value="ZINC FINGER PROTEIN 385B-LIKE"/>
    <property type="match status" value="1"/>
</dbReference>
<dbReference type="InterPro" id="IPR013087">
    <property type="entry name" value="Znf_C2H2_type"/>
</dbReference>
<evidence type="ECO:0000256" key="7">
    <source>
        <dbReference type="SAM" id="MobiDB-lite"/>
    </source>
</evidence>
<comment type="caution">
    <text evidence="9">The sequence shown here is derived from an EMBL/GenBank/DDBJ whole genome shotgun (WGS) entry which is preliminary data.</text>
</comment>
<comment type="subcellular location">
    <subcellularLocation>
        <location evidence="1">Nucleus</location>
    </subcellularLocation>
</comment>
<feature type="domain" description="U1-type" evidence="8">
    <location>
        <begin position="322"/>
        <end position="356"/>
    </location>
</feature>
<evidence type="ECO:0000256" key="1">
    <source>
        <dbReference type="ARBA" id="ARBA00004123"/>
    </source>
</evidence>
<dbReference type="InterPro" id="IPR051868">
    <property type="entry name" value="ZN346_ZMAT4"/>
</dbReference>
<keyword evidence="6" id="KW-0539">Nucleus</keyword>
<gene>
    <name evidence="9" type="ORF">M6B38_123070</name>
</gene>
<accession>A0AAX6H1N7</accession>
<reference evidence="9" key="1">
    <citation type="journal article" date="2023" name="GigaByte">
        <title>Genome assembly of the bearded iris, Iris pallida Lam.</title>
        <authorList>
            <person name="Bruccoleri R.E."/>
            <person name="Oakeley E.J."/>
            <person name="Faust A.M.E."/>
            <person name="Altorfer M."/>
            <person name="Dessus-Babus S."/>
            <person name="Burckhardt D."/>
            <person name="Oertli M."/>
            <person name="Naumann U."/>
            <person name="Petersen F."/>
            <person name="Wong J."/>
        </authorList>
    </citation>
    <scope>NUCLEOTIDE SEQUENCE</scope>
    <source>
        <strain evidence="9">GSM-AAB239-AS_SAM_17_03QT</strain>
    </source>
</reference>
<sequence length="363" mass="39039">MEYGSRLPEPQPEQSASLHHLYHHQYSAPPSLHHHHQQQSYFHQPPNPNHNPLPTYEPNPDAAAGLPPADPYALHRAYAYPHTQVGSTPPSYYYGGSAASAAGGVGAEAEPHGFSVKDAIRQYGADPMSYADPPAQGYAPLTGHANAPGPDYAPVAGYADPPMAGYAHPPMAGYGDQTVGYAPAPPRPSRGLAALLQPNRRGQSYLGGMKKGSRKTTKVVQSAYCEVCKIDCTSQEVLNGHKQGKKHKKNLQKLQESITPKPLKAPVAAKSVEAKESQAASKGKAAVTGEKRKRKRKEALPAMEEDLETKKKKILEGGAAPDGVRVCTICNVVVNSQKVYDSHITGQKHITMVKQQQEKTATS</sequence>
<dbReference type="Pfam" id="PF12874">
    <property type="entry name" value="zf-met"/>
    <property type="match status" value="2"/>
</dbReference>
<evidence type="ECO:0000256" key="3">
    <source>
        <dbReference type="ARBA" id="ARBA00022737"/>
    </source>
</evidence>
<feature type="compositionally biased region" description="Low complexity" evidence="7">
    <location>
        <begin position="58"/>
        <end position="68"/>
    </location>
</feature>
<proteinExistence type="predicted"/>
<name>A0AAX6H1N7_IRIPA</name>
<dbReference type="SUPFAM" id="SSF57667">
    <property type="entry name" value="beta-beta-alpha zinc fingers"/>
    <property type="match status" value="2"/>
</dbReference>
<keyword evidence="2" id="KW-0479">Metal-binding</keyword>
<dbReference type="Gene3D" id="3.30.160.60">
    <property type="entry name" value="Classic Zinc Finger"/>
    <property type="match status" value="2"/>
</dbReference>
<evidence type="ECO:0000256" key="6">
    <source>
        <dbReference type="ARBA" id="ARBA00023242"/>
    </source>
</evidence>
<evidence type="ECO:0000256" key="4">
    <source>
        <dbReference type="ARBA" id="ARBA00022771"/>
    </source>
</evidence>
<dbReference type="GO" id="GO:0005634">
    <property type="term" value="C:nucleus"/>
    <property type="evidence" value="ECO:0007669"/>
    <property type="project" value="UniProtKB-SubCell"/>
</dbReference>
<keyword evidence="4" id="KW-0863">Zinc-finger</keyword>
<feature type="region of interest" description="Disordered" evidence="7">
    <location>
        <begin position="28"/>
        <end position="68"/>
    </location>
</feature>
<reference evidence="9" key="2">
    <citation type="submission" date="2023-04" db="EMBL/GenBank/DDBJ databases">
        <authorList>
            <person name="Bruccoleri R.E."/>
            <person name="Oakeley E.J."/>
            <person name="Faust A.-M."/>
            <person name="Dessus-Babus S."/>
            <person name="Altorfer M."/>
            <person name="Burckhardt D."/>
            <person name="Oertli M."/>
            <person name="Naumann U."/>
            <person name="Petersen F."/>
            <person name="Wong J."/>
        </authorList>
    </citation>
    <scope>NUCLEOTIDE SEQUENCE</scope>
    <source>
        <strain evidence="9">GSM-AAB239-AS_SAM_17_03QT</strain>
        <tissue evidence="9">Leaf</tissue>
    </source>
</reference>
<keyword evidence="3" id="KW-0677">Repeat</keyword>
<feature type="region of interest" description="Disordered" evidence="7">
    <location>
        <begin position="272"/>
        <end position="304"/>
    </location>
</feature>
<evidence type="ECO:0000256" key="2">
    <source>
        <dbReference type="ARBA" id="ARBA00022723"/>
    </source>
</evidence>
<dbReference type="InterPro" id="IPR003604">
    <property type="entry name" value="Matrin/U1-like-C_Znf_C2H2"/>
</dbReference>
<dbReference type="PANTHER" id="PTHR46144:SF6">
    <property type="entry name" value="C2H2-TYPE DOMAIN-CONTAINING PROTEIN"/>
    <property type="match status" value="1"/>
</dbReference>
<organism evidence="9 10">
    <name type="scientific">Iris pallida</name>
    <name type="common">Sweet iris</name>
    <dbReference type="NCBI Taxonomy" id="29817"/>
    <lineage>
        <taxon>Eukaryota</taxon>
        <taxon>Viridiplantae</taxon>
        <taxon>Streptophyta</taxon>
        <taxon>Embryophyta</taxon>
        <taxon>Tracheophyta</taxon>
        <taxon>Spermatophyta</taxon>
        <taxon>Magnoliopsida</taxon>
        <taxon>Liliopsida</taxon>
        <taxon>Asparagales</taxon>
        <taxon>Iridaceae</taxon>
        <taxon>Iridoideae</taxon>
        <taxon>Irideae</taxon>
        <taxon>Iris</taxon>
    </lineage>
</organism>
<evidence type="ECO:0000259" key="8">
    <source>
        <dbReference type="SMART" id="SM00451"/>
    </source>
</evidence>